<comment type="pathway">
    <text evidence="1">Polyol metabolism; glycerol degradation via glycerol kinase pathway; sn-glycerol 3-phosphate from glycerol: step 1/1.</text>
</comment>
<dbReference type="PROSITE" id="PS00933">
    <property type="entry name" value="FGGY_KINASES_1"/>
    <property type="match status" value="1"/>
</dbReference>
<dbReference type="PANTHER" id="PTHR10196">
    <property type="entry name" value="SUGAR KINASE"/>
    <property type="match status" value="1"/>
</dbReference>
<dbReference type="FunFam" id="3.30.420.40:FF:000267">
    <property type="entry name" value="Glycerol kinase"/>
    <property type="match status" value="1"/>
</dbReference>
<dbReference type="EC" id="2.7.1.30" evidence="3"/>
<evidence type="ECO:0000259" key="12">
    <source>
        <dbReference type="Pfam" id="PF02782"/>
    </source>
</evidence>
<feature type="domain" description="Carbohydrate kinase FGGY N-terminal" evidence="11">
    <location>
        <begin position="3"/>
        <end position="253"/>
    </location>
</feature>
<organism evidence="13 14">
    <name type="scientific">Plasmodium falciparum Vietnam Oak-Knoll</name>
    <name type="common">FVO</name>
    <dbReference type="NCBI Taxonomy" id="1036723"/>
    <lineage>
        <taxon>Eukaryota</taxon>
        <taxon>Sar</taxon>
        <taxon>Alveolata</taxon>
        <taxon>Apicomplexa</taxon>
        <taxon>Aconoidasida</taxon>
        <taxon>Haemosporida</taxon>
        <taxon>Plasmodiidae</taxon>
        <taxon>Plasmodium</taxon>
        <taxon>Plasmodium (Laverania)</taxon>
    </lineage>
</organism>
<dbReference type="InterPro" id="IPR000577">
    <property type="entry name" value="Carb_kinase_FGGY"/>
</dbReference>
<dbReference type="InterPro" id="IPR018485">
    <property type="entry name" value="FGGY_C"/>
</dbReference>
<keyword evidence="6 10" id="KW-0418">Kinase</keyword>
<dbReference type="PANTHER" id="PTHR10196:SF69">
    <property type="entry name" value="GLYCEROL KINASE"/>
    <property type="match status" value="1"/>
</dbReference>
<evidence type="ECO:0000256" key="8">
    <source>
        <dbReference type="ARBA" id="ARBA00022840"/>
    </source>
</evidence>
<keyword evidence="5" id="KW-0547">Nucleotide-binding</keyword>
<dbReference type="InterPro" id="IPR018484">
    <property type="entry name" value="FGGY_N"/>
</dbReference>
<dbReference type="GO" id="GO:0046167">
    <property type="term" value="P:glycerol-3-phosphate biosynthetic process"/>
    <property type="evidence" value="ECO:0007669"/>
    <property type="project" value="TreeGrafter"/>
</dbReference>
<evidence type="ECO:0000256" key="3">
    <source>
        <dbReference type="ARBA" id="ARBA00012099"/>
    </source>
</evidence>
<evidence type="ECO:0000313" key="14">
    <source>
        <dbReference type="Proteomes" id="UP000030690"/>
    </source>
</evidence>
<evidence type="ECO:0000256" key="6">
    <source>
        <dbReference type="ARBA" id="ARBA00022777"/>
    </source>
</evidence>
<dbReference type="AlphaFoldDB" id="A0A024V3H7"/>
<keyword evidence="7" id="KW-0319">Glycerol metabolism</keyword>
<feature type="domain" description="Carbohydrate kinase FGGY C-terminal" evidence="12">
    <location>
        <begin position="262"/>
        <end position="451"/>
    </location>
</feature>
<evidence type="ECO:0000256" key="5">
    <source>
        <dbReference type="ARBA" id="ARBA00022741"/>
    </source>
</evidence>
<dbReference type="InterPro" id="IPR005999">
    <property type="entry name" value="Glycerol_kin"/>
</dbReference>
<dbReference type="CDD" id="cd07792">
    <property type="entry name" value="ASKHA_NBD_FGGY_GK1-3-like"/>
    <property type="match status" value="1"/>
</dbReference>
<dbReference type="NCBIfam" id="NF000756">
    <property type="entry name" value="PRK00047.1"/>
    <property type="match status" value="1"/>
</dbReference>
<evidence type="ECO:0000313" key="13">
    <source>
        <dbReference type="EMBL" id="ETW16740.1"/>
    </source>
</evidence>
<proteinExistence type="inferred from homology"/>
<dbReference type="NCBIfam" id="TIGR01311">
    <property type="entry name" value="glycerol_kin"/>
    <property type="match status" value="1"/>
</dbReference>
<dbReference type="InterPro" id="IPR043129">
    <property type="entry name" value="ATPase_NBD"/>
</dbReference>
<protein>
    <recommendedName>
        <fullName evidence="3">glycerol kinase</fullName>
        <ecNumber evidence="3">2.7.1.30</ecNumber>
    </recommendedName>
    <alternativeName>
        <fullName evidence="9">ATP:glycerol 3-phosphotransferase</fullName>
    </alternativeName>
</protein>
<dbReference type="Proteomes" id="UP000030690">
    <property type="component" value="Unassembled WGS sequence"/>
</dbReference>
<evidence type="ECO:0000256" key="1">
    <source>
        <dbReference type="ARBA" id="ARBA00005190"/>
    </source>
</evidence>
<evidence type="ECO:0000256" key="7">
    <source>
        <dbReference type="ARBA" id="ARBA00022798"/>
    </source>
</evidence>
<dbReference type="SUPFAM" id="SSF53067">
    <property type="entry name" value="Actin-like ATPase domain"/>
    <property type="match status" value="2"/>
</dbReference>
<dbReference type="Gene3D" id="3.30.420.40">
    <property type="match status" value="2"/>
</dbReference>
<dbReference type="GO" id="GO:0006641">
    <property type="term" value="P:triglyceride metabolic process"/>
    <property type="evidence" value="ECO:0007669"/>
    <property type="project" value="TreeGrafter"/>
</dbReference>
<dbReference type="GO" id="GO:0019563">
    <property type="term" value="P:glycerol catabolic process"/>
    <property type="evidence" value="ECO:0007669"/>
    <property type="project" value="UniProtKB-UniPathway"/>
</dbReference>
<keyword evidence="4 10" id="KW-0808">Transferase</keyword>
<dbReference type="PROSITE" id="PS00445">
    <property type="entry name" value="FGGY_KINASES_2"/>
    <property type="match status" value="1"/>
</dbReference>
<dbReference type="FunFam" id="3.30.420.40:FF:000255">
    <property type="entry name" value="Glycerol kinase"/>
    <property type="match status" value="1"/>
</dbReference>
<evidence type="ECO:0000259" key="11">
    <source>
        <dbReference type="Pfam" id="PF00370"/>
    </source>
</evidence>
<dbReference type="GO" id="GO:0005524">
    <property type="term" value="F:ATP binding"/>
    <property type="evidence" value="ECO:0007669"/>
    <property type="project" value="UniProtKB-KW"/>
</dbReference>
<evidence type="ECO:0000256" key="10">
    <source>
        <dbReference type="RuleBase" id="RU003733"/>
    </source>
</evidence>
<gene>
    <name evidence="13" type="ORF">PFFVO_04402</name>
</gene>
<keyword evidence="8" id="KW-0067">ATP-binding</keyword>
<dbReference type="GO" id="GO:0005739">
    <property type="term" value="C:mitochondrion"/>
    <property type="evidence" value="ECO:0007669"/>
    <property type="project" value="TreeGrafter"/>
</dbReference>
<dbReference type="Pfam" id="PF02782">
    <property type="entry name" value="FGGY_C"/>
    <property type="match status" value="1"/>
</dbReference>
<sequence>MNVILSIDQSTQSTKVFFYDEELNIVHSNNLNHEQKCLKPGWYEHDPIEIMTNLYNLMNEGIKVLKDKYTSVIIKCIGITNQRETVIIWDRITGKPLYNAIVWLDTRVEELVTEFSAKYNNNDIQKKTGTYFNTYFSAFKILWLIQNNPEIKQKIDDGTAVIGNINTWLIFNLTKGNCYTDVTNASRTLLMDINTLQWDEKMCKIFNITNMSVLPEIKSNCSNFGLVKSEHVPDYLNIPITGCIGDQQSACIGQAIFDEGEAKCTYGTGVFLLINTGEKVVYSTCGLITTICYKFNDNDKPKYALEGSIGTAGSGVSWLLKNKLIDDPSEASDIMEKCENTTGVIFVPAFSGLYAPRWRSDARASIYGMTFNTERSHIVRALLEGIAFQLNEIVDSLTSDMGIEMLHVLRCDGGMTKNKPFMQFNSDIINTKIEVSKYKEVTSLGAAVLAGLEVKIWDSLDSVKSLLRRSDAVFHSKMDDKKRKKKTSEWNKAVERTLIQL</sequence>
<dbReference type="UniPathway" id="UPA00618">
    <property type="reaction ID" value="UER00672"/>
</dbReference>
<dbReference type="SMR" id="A0A024V3H7"/>
<dbReference type="OrthoDB" id="5422795at2759"/>
<name>A0A024V3H7_PLAFA</name>
<evidence type="ECO:0000256" key="9">
    <source>
        <dbReference type="ARBA" id="ARBA00043149"/>
    </source>
</evidence>
<dbReference type="InterPro" id="IPR018483">
    <property type="entry name" value="Carb_kinase_FGGY_CS"/>
</dbReference>
<evidence type="ECO:0000256" key="4">
    <source>
        <dbReference type="ARBA" id="ARBA00022679"/>
    </source>
</evidence>
<reference evidence="13 14" key="2">
    <citation type="submission" date="2013-02" db="EMBL/GenBank/DDBJ databases">
        <title>The Genome Sequence of Plasmodium falciparum Vietnam Oak-Knoll (FVO).</title>
        <authorList>
            <consortium name="The Broad Institute Genome Sequencing Platform"/>
            <consortium name="The Broad Institute Genome Sequencing Center for Infectious Disease"/>
            <person name="Neafsey D."/>
            <person name="Cheeseman I."/>
            <person name="Volkman S."/>
            <person name="Adams J."/>
            <person name="Walker B."/>
            <person name="Young S.K."/>
            <person name="Zeng Q."/>
            <person name="Gargeya S."/>
            <person name="Fitzgerald M."/>
            <person name="Haas B."/>
            <person name="Abouelleil A."/>
            <person name="Alvarado L."/>
            <person name="Arachchi H.M."/>
            <person name="Berlin A.M."/>
            <person name="Chapman S.B."/>
            <person name="Dewar J."/>
            <person name="Goldberg J."/>
            <person name="Griggs A."/>
            <person name="Gujja S."/>
            <person name="Hansen M."/>
            <person name="Howarth C."/>
            <person name="Imamovic A."/>
            <person name="Larimer J."/>
            <person name="McCowan C."/>
            <person name="Murphy C."/>
            <person name="Neiman D."/>
            <person name="Pearson M."/>
            <person name="Priest M."/>
            <person name="Roberts A."/>
            <person name="Saif S."/>
            <person name="Shea T."/>
            <person name="Sisk P."/>
            <person name="Sykes S."/>
            <person name="Wortman J."/>
            <person name="Nusbaum C."/>
            <person name="Birren B."/>
        </authorList>
    </citation>
    <scope>NUCLEOTIDE SEQUENCE [LARGE SCALE GENOMIC DNA]</scope>
    <source>
        <strain evidence="14">Vietnam Oak-Knoll (FVO)</strain>
    </source>
</reference>
<dbReference type="PIRSF" id="PIRSF000538">
    <property type="entry name" value="GlpK"/>
    <property type="match status" value="1"/>
</dbReference>
<evidence type="ECO:0000256" key="2">
    <source>
        <dbReference type="ARBA" id="ARBA00009156"/>
    </source>
</evidence>
<dbReference type="InterPro" id="IPR042018">
    <property type="entry name" value="GK1-3_metazoan-type"/>
</dbReference>
<dbReference type="GO" id="GO:0004370">
    <property type="term" value="F:glycerol kinase activity"/>
    <property type="evidence" value="ECO:0007669"/>
    <property type="project" value="UniProtKB-EC"/>
</dbReference>
<accession>A0A024V3H7</accession>
<dbReference type="Pfam" id="PF00370">
    <property type="entry name" value="FGGY_N"/>
    <property type="match status" value="1"/>
</dbReference>
<dbReference type="EMBL" id="KI925140">
    <property type="protein sequence ID" value="ETW16740.1"/>
    <property type="molecule type" value="Genomic_DNA"/>
</dbReference>
<reference evidence="13 14" key="1">
    <citation type="submission" date="2013-02" db="EMBL/GenBank/DDBJ databases">
        <title>The Genome Annotation of Plasmodium falciparum Vietnam Oak-Knoll (FVO).</title>
        <authorList>
            <consortium name="The Broad Institute Genome Sequencing Platform"/>
            <consortium name="The Broad Institute Genome Sequencing Center for Infectious Disease"/>
            <person name="Neafsey D."/>
            <person name="Hoffman S."/>
            <person name="Volkman S."/>
            <person name="Rosenthal P."/>
            <person name="Walker B."/>
            <person name="Young S.K."/>
            <person name="Zeng Q."/>
            <person name="Gargeya S."/>
            <person name="Fitzgerald M."/>
            <person name="Haas B."/>
            <person name="Abouelleil A."/>
            <person name="Allen A.W."/>
            <person name="Alvarado L."/>
            <person name="Arachchi H.M."/>
            <person name="Berlin A.M."/>
            <person name="Chapman S.B."/>
            <person name="Gainer-Dewar J."/>
            <person name="Goldberg J."/>
            <person name="Griggs A."/>
            <person name="Gujja S."/>
            <person name="Hansen M."/>
            <person name="Howarth C."/>
            <person name="Imamovic A."/>
            <person name="Ireland A."/>
            <person name="Larimer J."/>
            <person name="McCowan C."/>
            <person name="Murphy C."/>
            <person name="Pearson M."/>
            <person name="Poon T.W."/>
            <person name="Priest M."/>
            <person name="Roberts A."/>
            <person name="Saif S."/>
            <person name="Shea T."/>
            <person name="Sisk P."/>
            <person name="Sykes S."/>
            <person name="Wortman J."/>
            <person name="Nusbaum C."/>
            <person name="Birren B."/>
        </authorList>
    </citation>
    <scope>NUCLEOTIDE SEQUENCE [LARGE SCALE GENOMIC DNA]</scope>
    <source>
        <strain evidence="14">Vietnam Oak-Knoll (FVO)</strain>
    </source>
</reference>
<comment type="similarity">
    <text evidence="2 10">Belongs to the FGGY kinase family.</text>
</comment>